<feature type="domain" description="DUF4954" evidence="1">
    <location>
        <begin position="49"/>
        <end position="485"/>
    </location>
</feature>
<name>A0A2J0L4E3_9BACT</name>
<protein>
    <recommendedName>
        <fullName evidence="1">DUF4954 domain-containing protein</fullName>
    </recommendedName>
</protein>
<dbReference type="EMBL" id="PEWV01000016">
    <property type="protein sequence ID" value="PIU42176.1"/>
    <property type="molecule type" value="Genomic_DNA"/>
</dbReference>
<comment type="caution">
    <text evidence="2">The sequence shown here is derived from an EMBL/GenBank/DDBJ whole genome shotgun (WGS) entry which is preliminary data.</text>
</comment>
<dbReference type="AlphaFoldDB" id="A0A2J0L4E3"/>
<gene>
    <name evidence="2" type="ORF">COS99_01555</name>
</gene>
<reference evidence="2 3" key="1">
    <citation type="submission" date="2017-09" db="EMBL/GenBank/DDBJ databases">
        <title>Depth-based differentiation of microbial function through sediment-hosted aquifers and enrichment of novel symbionts in the deep terrestrial subsurface.</title>
        <authorList>
            <person name="Probst A.J."/>
            <person name="Ladd B."/>
            <person name="Jarett J.K."/>
            <person name="Geller-Mcgrath D.E."/>
            <person name="Sieber C.M."/>
            <person name="Emerson J.B."/>
            <person name="Anantharaman K."/>
            <person name="Thomas B.C."/>
            <person name="Malmstrom R."/>
            <person name="Stieglmeier M."/>
            <person name="Klingl A."/>
            <person name="Woyke T."/>
            <person name="Ryan C.M."/>
            <person name="Banfield J.F."/>
        </authorList>
    </citation>
    <scope>NUCLEOTIDE SEQUENCE [LARGE SCALE GENOMIC DNA]</scope>
    <source>
        <strain evidence="2">CG07_land_8_20_14_0_80_42_15</strain>
    </source>
</reference>
<evidence type="ECO:0000313" key="3">
    <source>
        <dbReference type="Proteomes" id="UP000230052"/>
    </source>
</evidence>
<dbReference type="InterPro" id="IPR032533">
    <property type="entry name" value="DUF4954"/>
</dbReference>
<sequence length="648" mass="72654">MIRTRRVTLRGIIVVKEKILDDFKRILNKSELIRSISLVKKEKRKPIPLTEEQVKILKGNGNTSDDWRKVRVIRGFNPERIKNSSFQGAVVLGRFLKDVEIEKGVLLPSGIYNSAISDSIIEDDVLISDVKLLSNYIVKKDAVLFNNGVIVCEENSNFGNGREISIAIETGGREVKTFAEINVDIAAKIATSRADKTLLKQYDGLVEQYIKRVSSPKGIIEDGATIKNTPEVCNAYVGQCAVVNNARMIKDCTILSNSEEKTEILHGSFVTKSIIQWGCEVTSMAIVVNSVLTEHSHVERHGKVTDSIIGANTGIAEGEVTACLVGPFVGFHHQALLIATLWPDGKGNVGYGANVGSNHTSKAPDQELWAGEGTFFGLGSNIKFPSDFTRSPYSIISTAVNGLPQKVAFPFSLINSPAERFDGISPAYNEIMPGWVLSDNIFTIKRNEGKYKKRNKARRSEIVFEVFRPEIVDMMIDARSRLENIKLIKRVYTENDIKGVGKNYMLESSRKSGVNAYTFYIRYHALCGLKKKVEEYLSTHKKGRLKTLLGTPTRDRRWEHERKLLNTELKENSIRDNLRLLGEMQEEIAKNVQVSKEKDDIRGARIIDDYPEAHPKASDDSFVKETHAETKRIKKEIEKSLSKVPKNV</sequence>
<dbReference type="Pfam" id="PF16314">
    <property type="entry name" value="DUF4954"/>
    <property type="match status" value="1"/>
</dbReference>
<evidence type="ECO:0000259" key="1">
    <source>
        <dbReference type="Pfam" id="PF16314"/>
    </source>
</evidence>
<evidence type="ECO:0000313" key="2">
    <source>
        <dbReference type="EMBL" id="PIU42176.1"/>
    </source>
</evidence>
<proteinExistence type="predicted"/>
<organism evidence="2 3">
    <name type="scientific">Candidatus Aquitaenariimonas noxiae</name>
    <dbReference type="NCBI Taxonomy" id="1974741"/>
    <lineage>
        <taxon>Bacteria</taxon>
        <taxon>Pseudomonadati</taxon>
        <taxon>Candidatus Omnitrophota</taxon>
        <taxon>Candidatus Aquitaenariimonas</taxon>
    </lineage>
</organism>
<dbReference type="Proteomes" id="UP000230052">
    <property type="component" value="Unassembled WGS sequence"/>
</dbReference>
<dbReference type="Gene3D" id="2.160.10.10">
    <property type="entry name" value="Hexapeptide repeat proteins"/>
    <property type="match status" value="1"/>
</dbReference>
<accession>A0A2J0L4E3</accession>